<dbReference type="EMBL" id="JALKCH010000012">
    <property type="protein sequence ID" value="MCK0198559.1"/>
    <property type="molecule type" value="Genomic_DNA"/>
</dbReference>
<keyword evidence="2" id="KW-1185">Reference proteome</keyword>
<dbReference type="Proteomes" id="UP001203284">
    <property type="component" value="Unassembled WGS sequence"/>
</dbReference>
<organism evidence="1 2">
    <name type="scientific">Ancylobacter crimeensis</name>
    <dbReference type="NCBI Taxonomy" id="2579147"/>
    <lineage>
        <taxon>Bacteria</taxon>
        <taxon>Pseudomonadati</taxon>
        <taxon>Pseudomonadota</taxon>
        <taxon>Alphaproteobacteria</taxon>
        <taxon>Hyphomicrobiales</taxon>
        <taxon>Xanthobacteraceae</taxon>
        <taxon>Ancylobacter</taxon>
    </lineage>
</organism>
<name>A0ABT0DFA6_9HYPH</name>
<dbReference type="RefSeq" id="WP_247030461.1">
    <property type="nucleotide sequence ID" value="NZ_JALKCH010000012.1"/>
</dbReference>
<reference evidence="1 2" key="1">
    <citation type="submission" date="2022-04" db="EMBL/GenBank/DDBJ databases">
        <authorList>
            <person name="Grouzdev D.S."/>
            <person name="Pantiukh K.S."/>
            <person name="Krutkina M.S."/>
        </authorList>
    </citation>
    <scope>NUCLEOTIDE SEQUENCE [LARGE SCALE GENOMIC DNA]</scope>
    <source>
        <strain evidence="1 2">6x-1</strain>
    </source>
</reference>
<evidence type="ECO:0000313" key="1">
    <source>
        <dbReference type="EMBL" id="MCK0198559.1"/>
    </source>
</evidence>
<evidence type="ECO:0000313" key="2">
    <source>
        <dbReference type="Proteomes" id="UP001203284"/>
    </source>
</evidence>
<sequence>MKRRLAVSVCGLLVGLGVVRVWAGDIYATQQPADEGVKQIVLGELRKYSDDPTAVHNAEISGVVTLDAANHIRAVCVRFDTKGRDGAEAKGVLVSVKMQNSYTVGFMENAAGCRNAALNFAPFPEADTLPPK</sequence>
<comment type="caution">
    <text evidence="1">The sequence shown here is derived from an EMBL/GenBank/DDBJ whole genome shotgun (WGS) entry which is preliminary data.</text>
</comment>
<gene>
    <name evidence="1" type="ORF">MWN34_16785</name>
</gene>
<protein>
    <submittedName>
        <fullName evidence="1">Uncharacterized protein</fullName>
    </submittedName>
</protein>
<accession>A0ABT0DFA6</accession>
<proteinExistence type="predicted"/>